<gene>
    <name evidence="1" type="ORF">OSB04_018415</name>
</gene>
<dbReference type="Proteomes" id="UP001172457">
    <property type="component" value="Chromosome 4"/>
</dbReference>
<accession>A0AA38T4S2</accession>
<protein>
    <submittedName>
        <fullName evidence="1">Uncharacterized protein</fullName>
    </submittedName>
</protein>
<comment type="caution">
    <text evidence="1">The sequence shown here is derived from an EMBL/GenBank/DDBJ whole genome shotgun (WGS) entry which is preliminary data.</text>
</comment>
<evidence type="ECO:0000313" key="2">
    <source>
        <dbReference type="Proteomes" id="UP001172457"/>
    </source>
</evidence>
<organism evidence="1 2">
    <name type="scientific">Centaurea solstitialis</name>
    <name type="common">yellow star-thistle</name>
    <dbReference type="NCBI Taxonomy" id="347529"/>
    <lineage>
        <taxon>Eukaryota</taxon>
        <taxon>Viridiplantae</taxon>
        <taxon>Streptophyta</taxon>
        <taxon>Embryophyta</taxon>
        <taxon>Tracheophyta</taxon>
        <taxon>Spermatophyta</taxon>
        <taxon>Magnoliopsida</taxon>
        <taxon>eudicotyledons</taxon>
        <taxon>Gunneridae</taxon>
        <taxon>Pentapetalae</taxon>
        <taxon>asterids</taxon>
        <taxon>campanulids</taxon>
        <taxon>Asterales</taxon>
        <taxon>Asteraceae</taxon>
        <taxon>Carduoideae</taxon>
        <taxon>Cardueae</taxon>
        <taxon>Centaureinae</taxon>
        <taxon>Centaurea</taxon>
    </lineage>
</organism>
<dbReference type="AlphaFoldDB" id="A0AA38T4S2"/>
<evidence type="ECO:0000313" key="1">
    <source>
        <dbReference type="EMBL" id="KAJ9554370.1"/>
    </source>
</evidence>
<sequence length="206" mass="22703">MKLVWTSPVTRGGDRGLGGGVIYHLKPSEPYPIRHVADSVLLFCIVEFLGKTAGISVFLMPAGMLGMLVSLVDVLPLFSNTNWGQNANVAFLRDDCNPQKALLAAVTSRYSCQVEQHRSMGICSEHVAKAIRDAYMLKIFENNETRLPSWCNDGGDRLPTARLSVSTALELPLYNTLEPYANMNENYPSLPPLYDISIAKKVIVCV</sequence>
<dbReference type="PANTHER" id="PTHR31354:SF7">
    <property type="entry name" value="OS09G0392000 PROTEIN"/>
    <property type="match status" value="1"/>
</dbReference>
<reference evidence="1" key="1">
    <citation type="submission" date="2023-03" db="EMBL/GenBank/DDBJ databases">
        <title>Chromosome-scale reference genome and RAD-based genetic map of yellow starthistle (Centaurea solstitialis) reveal putative structural variation and QTLs associated with invader traits.</title>
        <authorList>
            <person name="Reatini B."/>
            <person name="Cang F.A."/>
            <person name="Jiang Q."/>
            <person name="Mckibben M.T.W."/>
            <person name="Barker M.S."/>
            <person name="Rieseberg L.H."/>
            <person name="Dlugosch K.M."/>
        </authorList>
    </citation>
    <scope>NUCLEOTIDE SEQUENCE</scope>
    <source>
        <strain evidence="1">CAN-66</strain>
        <tissue evidence="1">Leaf</tissue>
    </source>
</reference>
<name>A0AA38T4S2_9ASTR</name>
<dbReference type="PANTHER" id="PTHR31354">
    <property type="entry name" value="OS01G0793500 PROTEIN"/>
    <property type="match status" value="1"/>
</dbReference>
<dbReference type="EMBL" id="JARYMX010000004">
    <property type="protein sequence ID" value="KAJ9554370.1"/>
    <property type="molecule type" value="Genomic_DNA"/>
</dbReference>
<keyword evidence="2" id="KW-1185">Reference proteome</keyword>
<proteinExistence type="predicted"/>